<sequence>MITTKEASIRLGLTERTIRNYCSKGRLKCEKRGKIWYIEESSLEDVLEVKIIGTEETERKIGKEKDTPKSIALPPYFVIVRQVGYLEAKVEMLERENSLLKEQLTYQKTSWIKRLFKR</sequence>
<evidence type="ECO:0000259" key="1">
    <source>
        <dbReference type="Pfam" id="PF12728"/>
    </source>
</evidence>
<dbReference type="Pfam" id="PF12728">
    <property type="entry name" value="HTH_17"/>
    <property type="match status" value="1"/>
</dbReference>
<dbReference type="AlphaFoldDB" id="X0ZMM5"/>
<reference evidence="2" key="1">
    <citation type="journal article" date="2014" name="Front. Microbiol.">
        <title>High frequency of phylogenetically diverse reductive dehalogenase-homologous genes in deep subseafloor sedimentary metagenomes.</title>
        <authorList>
            <person name="Kawai M."/>
            <person name="Futagami T."/>
            <person name="Toyoda A."/>
            <person name="Takaki Y."/>
            <person name="Nishi S."/>
            <person name="Hori S."/>
            <person name="Arai W."/>
            <person name="Tsubouchi T."/>
            <person name="Morono Y."/>
            <person name="Uchiyama I."/>
            <person name="Ito T."/>
            <person name="Fujiyama A."/>
            <person name="Inagaki F."/>
            <person name="Takami H."/>
        </authorList>
    </citation>
    <scope>NUCLEOTIDE SEQUENCE</scope>
    <source>
        <strain evidence="2">Expedition CK06-06</strain>
    </source>
</reference>
<feature type="domain" description="Helix-turn-helix" evidence="1">
    <location>
        <begin position="2"/>
        <end position="48"/>
    </location>
</feature>
<dbReference type="InterPro" id="IPR009061">
    <property type="entry name" value="DNA-bd_dom_put_sf"/>
</dbReference>
<organism evidence="2">
    <name type="scientific">marine sediment metagenome</name>
    <dbReference type="NCBI Taxonomy" id="412755"/>
    <lineage>
        <taxon>unclassified sequences</taxon>
        <taxon>metagenomes</taxon>
        <taxon>ecological metagenomes</taxon>
    </lineage>
</organism>
<dbReference type="EMBL" id="BART01000023">
    <property type="protein sequence ID" value="GAG61638.1"/>
    <property type="molecule type" value="Genomic_DNA"/>
</dbReference>
<protein>
    <recommendedName>
        <fullName evidence="1">Helix-turn-helix domain-containing protein</fullName>
    </recommendedName>
</protein>
<gene>
    <name evidence="2" type="ORF">S01H4_00208</name>
</gene>
<name>X0ZMM5_9ZZZZ</name>
<accession>X0ZMM5</accession>
<comment type="caution">
    <text evidence="2">The sequence shown here is derived from an EMBL/GenBank/DDBJ whole genome shotgun (WGS) entry which is preliminary data.</text>
</comment>
<evidence type="ECO:0000313" key="2">
    <source>
        <dbReference type="EMBL" id="GAG61638.1"/>
    </source>
</evidence>
<dbReference type="SUPFAM" id="SSF46955">
    <property type="entry name" value="Putative DNA-binding domain"/>
    <property type="match status" value="1"/>
</dbReference>
<dbReference type="InterPro" id="IPR041657">
    <property type="entry name" value="HTH_17"/>
</dbReference>
<proteinExistence type="predicted"/>